<evidence type="ECO:0000313" key="1">
    <source>
        <dbReference type="EMBL" id="MBF5059719.1"/>
    </source>
</evidence>
<dbReference type="Proteomes" id="UP001194714">
    <property type="component" value="Unassembled WGS sequence"/>
</dbReference>
<dbReference type="RefSeq" id="WP_194848025.1">
    <property type="nucleotide sequence ID" value="NZ_JAAEJV010000036.1"/>
</dbReference>
<gene>
    <name evidence="1" type="ORF">NEPTK9_001235</name>
</gene>
<proteinExistence type="predicted"/>
<sequence length="58" mass="6782">MTVNDYFEYCKIAYLAGKRKGDHIDKTMTGREMYQRYADGHDEDLLEINPDSKSDFAD</sequence>
<dbReference type="EMBL" id="JAAEJV010000036">
    <property type="protein sequence ID" value="MBF5059719.1"/>
    <property type="molecule type" value="Genomic_DNA"/>
</dbReference>
<comment type="caution">
    <text evidence="1">The sequence shown here is derived from an EMBL/GenBank/DDBJ whole genome shotgun (WGS) entry which is preliminary data.</text>
</comment>
<keyword evidence="2" id="KW-1185">Reference proteome</keyword>
<evidence type="ECO:0000313" key="2">
    <source>
        <dbReference type="Proteomes" id="UP001194714"/>
    </source>
</evidence>
<organism evidence="1 2">
    <name type="scientific">Candidatus Neptunichlamydia vexilliferae</name>
    <dbReference type="NCBI Taxonomy" id="1651774"/>
    <lineage>
        <taxon>Bacteria</taxon>
        <taxon>Pseudomonadati</taxon>
        <taxon>Chlamydiota</taxon>
        <taxon>Chlamydiia</taxon>
        <taxon>Parachlamydiales</taxon>
        <taxon>Simkaniaceae</taxon>
        <taxon>Candidatus Neptunichlamydia</taxon>
    </lineage>
</organism>
<protein>
    <submittedName>
        <fullName evidence="1">Uncharacterized protein</fullName>
    </submittedName>
</protein>
<reference evidence="1 2" key="1">
    <citation type="submission" date="2020-01" db="EMBL/GenBank/DDBJ databases">
        <title>Draft genome sequence of Cand. Neptunochlamydia vexilliferae K9.</title>
        <authorList>
            <person name="Schulz F."/>
            <person name="Koestlbacher S."/>
            <person name="Wascher F."/>
            <person name="Pizzetti I."/>
            <person name="Horn M."/>
        </authorList>
    </citation>
    <scope>NUCLEOTIDE SEQUENCE [LARGE SCALE GENOMIC DNA]</scope>
    <source>
        <strain evidence="1 2">K9</strain>
    </source>
</reference>
<name>A0ABS0B007_9BACT</name>
<accession>A0ABS0B007</accession>